<geneLocation type="plasmid" evidence="1 2">
    <name>unnamed4</name>
</geneLocation>
<dbReference type="Proteomes" id="UP001210538">
    <property type="component" value="Plasmid unnamed4"/>
</dbReference>
<dbReference type="RefSeq" id="WP_227119163.1">
    <property type="nucleotide sequence ID" value="NZ_CP116351.1"/>
</dbReference>
<dbReference type="EMBL" id="CP116351">
    <property type="protein sequence ID" value="WCE16342.1"/>
    <property type="molecule type" value="Genomic_DNA"/>
</dbReference>
<keyword evidence="2" id="KW-1185">Reference proteome</keyword>
<keyword evidence="1" id="KW-0614">Plasmid</keyword>
<accession>A0AAX3LJ42</accession>
<dbReference type="AlphaFoldDB" id="A0AAX3LJ42"/>
<organism evidence="1 2">
    <name type="scientific">Enterobacter ludwigii</name>
    <dbReference type="NCBI Taxonomy" id="299767"/>
    <lineage>
        <taxon>Bacteria</taxon>
        <taxon>Pseudomonadati</taxon>
        <taxon>Pseudomonadota</taxon>
        <taxon>Gammaproteobacteria</taxon>
        <taxon>Enterobacterales</taxon>
        <taxon>Enterobacteriaceae</taxon>
        <taxon>Enterobacter</taxon>
        <taxon>Enterobacter cloacae complex</taxon>
    </lineage>
</organism>
<reference evidence="1 2" key="1">
    <citation type="submission" date="2023-01" db="EMBL/GenBank/DDBJ databases">
        <title>Genome sequence resource and annotation of Enterobacter ludwigii, an economically important pathogen of seedling wilt with strawberry.</title>
        <authorList>
            <person name="Xie Y."/>
        </authorList>
    </citation>
    <scope>NUCLEOTIDE SEQUENCE [LARGE SCALE GENOMIC DNA]</scope>
    <source>
        <strain evidence="1 2">CM-TZ4</strain>
        <plasmid evidence="1 2">unnamed4</plasmid>
    </source>
</reference>
<proteinExistence type="predicted"/>
<name>A0AAX3LJ42_9ENTR</name>
<sequence>MKTYAIEFQSVNAFKEKITCTSLTQAESLFLSIHSFEEQNRGRGYVIISVREENTNELSAIKSLKANVRFWFHECGLSTEEVFKKIAAWGNFAFSPKEQGEAKKEVIEQIRKHSL</sequence>
<evidence type="ECO:0000313" key="2">
    <source>
        <dbReference type="Proteomes" id="UP001210538"/>
    </source>
</evidence>
<gene>
    <name evidence="1" type="ORF">PHA72_28255</name>
</gene>
<evidence type="ECO:0000313" key="1">
    <source>
        <dbReference type="EMBL" id="WCE16342.1"/>
    </source>
</evidence>
<protein>
    <submittedName>
        <fullName evidence="1">Uncharacterized protein</fullName>
    </submittedName>
</protein>